<evidence type="ECO:0000313" key="1">
    <source>
        <dbReference type="EMBL" id="MFD0764267.1"/>
    </source>
</evidence>
<dbReference type="RefSeq" id="WP_377139392.1">
    <property type="nucleotide sequence ID" value="NZ_JBHTIA010000003.1"/>
</dbReference>
<gene>
    <name evidence="1" type="ORF">ACFQZI_05350</name>
</gene>
<reference evidence="2" key="1">
    <citation type="journal article" date="2019" name="Int. J. Syst. Evol. Microbiol.">
        <title>The Global Catalogue of Microorganisms (GCM) 10K type strain sequencing project: providing services to taxonomists for standard genome sequencing and annotation.</title>
        <authorList>
            <consortium name="The Broad Institute Genomics Platform"/>
            <consortium name="The Broad Institute Genome Sequencing Center for Infectious Disease"/>
            <person name="Wu L."/>
            <person name="Ma J."/>
        </authorList>
    </citation>
    <scope>NUCLEOTIDE SEQUENCE [LARGE SCALE GENOMIC DNA]</scope>
    <source>
        <strain evidence="2">CCUG 60742</strain>
    </source>
</reference>
<dbReference type="EMBL" id="JBHTIA010000003">
    <property type="protein sequence ID" value="MFD0764267.1"/>
    <property type="molecule type" value="Genomic_DNA"/>
</dbReference>
<comment type="caution">
    <text evidence="1">The sequence shown here is derived from an EMBL/GenBank/DDBJ whole genome shotgun (WGS) entry which is preliminary data.</text>
</comment>
<sequence length="48" mass="5081">MKKILIAAVILSTAVLSSYTKQVPVKTNANILIEPSLALVKKDIGTAD</sequence>
<protein>
    <submittedName>
        <fullName evidence="1">Uncharacterized protein</fullName>
    </submittedName>
</protein>
<evidence type="ECO:0000313" key="2">
    <source>
        <dbReference type="Proteomes" id="UP001597073"/>
    </source>
</evidence>
<keyword evidence="2" id="KW-1185">Reference proteome</keyword>
<accession>A0ABW2ZDJ5</accession>
<proteinExistence type="predicted"/>
<dbReference type="Proteomes" id="UP001597073">
    <property type="component" value="Unassembled WGS sequence"/>
</dbReference>
<name>A0ABW2ZDJ5_9SPHI</name>
<organism evidence="1 2">
    <name type="scientific">Mucilaginibacter lutimaris</name>
    <dbReference type="NCBI Taxonomy" id="931629"/>
    <lineage>
        <taxon>Bacteria</taxon>
        <taxon>Pseudomonadati</taxon>
        <taxon>Bacteroidota</taxon>
        <taxon>Sphingobacteriia</taxon>
        <taxon>Sphingobacteriales</taxon>
        <taxon>Sphingobacteriaceae</taxon>
        <taxon>Mucilaginibacter</taxon>
    </lineage>
</organism>